<evidence type="ECO:0000256" key="7">
    <source>
        <dbReference type="SAM" id="Phobius"/>
    </source>
</evidence>
<protein>
    <recommendedName>
        <fullName evidence="8">Rhodopsin domain-containing protein</fullName>
    </recommendedName>
</protein>
<comment type="similarity">
    <text evidence="5">Belongs to the SAT4 family.</text>
</comment>
<evidence type="ECO:0000256" key="4">
    <source>
        <dbReference type="ARBA" id="ARBA00023136"/>
    </source>
</evidence>
<evidence type="ECO:0000256" key="5">
    <source>
        <dbReference type="ARBA" id="ARBA00038359"/>
    </source>
</evidence>
<dbReference type="EMBL" id="JACCJC010000021">
    <property type="protein sequence ID" value="KAF6236025.1"/>
    <property type="molecule type" value="Genomic_DNA"/>
</dbReference>
<dbReference type="InterPro" id="IPR052337">
    <property type="entry name" value="SAT4-like"/>
</dbReference>
<keyword evidence="2 7" id="KW-0812">Transmembrane</keyword>
<name>A0A8H6FWB5_9LECA</name>
<dbReference type="PANTHER" id="PTHR33048">
    <property type="entry name" value="PTH11-LIKE INTEGRAL MEMBRANE PROTEIN (AFU_ORTHOLOGUE AFUA_5G11245)"/>
    <property type="match status" value="1"/>
</dbReference>
<feature type="region of interest" description="Disordered" evidence="6">
    <location>
        <begin position="213"/>
        <end position="234"/>
    </location>
</feature>
<organism evidence="9 10">
    <name type="scientific">Letharia columbiana</name>
    <dbReference type="NCBI Taxonomy" id="112416"/>
    <lineage>
        <taxon>Eukaryota</taxon>
        <taxon>Fungi</taxon>
        <taxon>Dikarya</taxon>
        <taxon>Ascomycota</taxon>
        <taxon>Pezizomycotina</taxon>
        <taxon>Lecanoromycetes</taxon>
        <taxon>OSLEUM clade</taxon>
        <taxon>Lecanoromycetidae</taxon>
        <taxon>Lecanorales</taxon>
        <taxon>Lecanorineae</taxon>
        <taxon>Parmeliaceae</taxon>
        <taxon>Letharia</taxon>
    </lineage>
</organism>
<dbReference type="PANTHER" id="PTHR33048:SF160">
    <property type="entry name" value="SAT4 FAMILY MEMBRANE PROTEIN"/>
    <property type="match status" value="1"/>
</dbReference>
<evidence type="ECO:0000259" key="8">
    <source>
        <dbReference type="Pfam" id="PF20684"/>
    </source>
</evidence>
<proteinExistence type="inferred from homology"/>
<reference evidence="9 10" key="1">
    <citation type="journal article" date="2020" name="Genomics">
        <title>Complete, high-quality genomes from long-read metagenomic sequencing of two wolf lichen thalli reveals enigmatic genome architecture.</title>
        <authorList>
            <person name="McKenzie S.K."/>
            <person name="Walston R.F."/>
            <person name="Allen J.L."/>
        </authorList>
    </citation>
    <scope>NUCLEOTIDE SEQUENCE [LARGE SCALE GENOMIC DNA]</scope>
    <source>
        <strain evidence="9">WasteWater2</strain>
    </source>
</reference>
<dbReference type="GeneID" id="59287315"/>
<feature type="transmembrane region" description="Helical" evidence="7">
    <location>
        <begin position="331"/>
        <end position="351"/>
    </location>
</feature>
<evidence type="ECO:0000313" key="10">
    <source>
        <dbReference type="Proteomes" id="UP000578531"/>
    </source>
</evidence>
<dbReference type="OrthoDB" id="5401779at2759"/>
<dbReference type="Pfam" id="PF20684">
    <property type="entry name" value="Fung_rhodopsin"/>
    <property type="match status" value="1"/>
</dbReference>
<dbReference type="GO" id="GO:0016020">
    <property type="term" value="C:membrane"/>
    <property type="evidence" value="ECO:0007669"/>
    <property type="project" value="UniProtKB-SubCell"/>
</dbReference>
<dbReference type="Proteomes" id="UP000578531">
    <property type="component" value="Unassembled WGS sequence"/>
</dbReference>
<accession>A0A8H6FWB5</accession>
<comment type="subcellular location">
    <subcellularLocation>
        <location evidence="1">Membrane</location>
        <topology evidence="1">Multi-pass membrane protein</topology>
    </subcellularLocation>
</comment>
<feature type="transmembrane region" description="Helical" evidence="7">
    <location>
        <begin position="248"/>
        <end position="274"/>
    </location>
</feature>
<feature type="transmembrane region" description="Helical" evidence="7">
    <location>
        <begin position="371"/>
        <end position="392"/>
    </location>
</feature>
<keyword evidence="3 7" id="KW-1133">Transmembrane helix</keyword>
<keyword evidence="4 7" id="KW-0472">Membrane</keyword>
<feature type="domain" description="Rhodopsin" evidence="8">
    <location>
        <begin position="252"/>
        <end position="393"/>
    </location>
</feature>
<dbReference type="AlphaFoldDB" id="A0A8H6FWB5"/>
<gene>
    <name evidence="9" type="ORF">HO173_005653</name>
</gene>
<comment type="caution">
    <text evidence="9">The sequence shown here is derived from an EMBL/GenBank/DDBJ whole genome shotgun (WGS) entry which is preliminary data.</text>
</comment>
<evidence type="ECO:0000256" key="2">
    <source>
        <dbReference type="ARBA" id="ARBA00022692"/>
    </source>
</evidence>
<dbReference type="RefSeq" id="XP_037165377.1">
    <property type="nucleotide sequence ID" value="XM_037307568.1"/>
</dbReference>
<evidence type="ECO:0000313" key="9">
    <source>
        <dbReference type="EMBL" id="KAF6236025.1"/>
    </source>
</evidence>
<evidence type="ECO:0000256" key="1">
    <source>
        <dbReference type="ARBA" id="ARBA00004141"/>
    </source>
</evidence>
<feature type="transmembrane region" description="Helical" evidence="7">
    <location>
        <begin position="294"/>
        <end position="319"/>
    </location>
</feature>
<dbReference type="InterPro" id="IPR049326">
    <property type="entry name" value="Rhodopsin_dom_fungi"/>
</dbReference>
<sequence>MYNEANHILWVTNTSFKDGITFKRLVGPRSLIQKRTLKKLRIQMDEAMDEHKFGTSSFNMAIIQSLQGLRHLRLHTDYGLALEDYDLLKNRFTSLYCTSYVESLEKIANLPLTSVEVVVKNPACTERKNRYENQWLKGERREAMANLAEIDPSMTPTFNPPPGQQPNFTDSPSSQNWLVATGILCLAFAIVFICARTFVKTYIIKKTQIEDSQQHSRDPLRPRNVPSQTLRPDADAANLPRHKERCRLLGHLILVWSNFVFYVTVTFCFIFACVPRAQLSNPMLSGTCVTTMDPYILATSAINIASDFSILFLPVFAVWKLQIALKRKMTISAVFGTGLFACISSIIRLVYSVHLTLATDRTRAMEPVFMWAFAEFTTVILAGAIPTTPRLIQWLRGHKDSPPYVQAYQKPSKPSYVTISNGLADVEAEYPGRGMNIVKATRKSYIPLEKDVGRMSWEYEAEAEQDIFGKGPSAQQKSGWEAREEMGDGLLRPVKMQTCYIP</sequence>
<evidence type="ECO:0000256" key="6">
    <source>
        <dbReference type="SAM" id="MobiDB-lite"/>
    </source>
</evidence>
<feature type="transmembrane region" description="Helical" evidence="7">
    <location>
        <begin position="177"/>
        <end position="199"/>
    </location>
</feature>
<evidence type="ECO:0000256" key="3">
    <source>
        <dbReference type="ARBA" id="ARBA00022989"/>
    </source>
</evidence>
<keyword evidence="10" id="KW-1185">Reference proteome</keyword>